<organism evidence="2 3">
    <name type="scientific">Babesia caballi</name>
    <dbReference type="NCBI Taxonomy" id="5871"/>
    <lineage>
        <taxon>Eukaryota</taxon>
        <taxon>Sar</taxon>
        <taxon>Alveolata</taxon>
        <taxon>Apicomplexa</taxon>
        <taxon>Aconoidasida</taxon>
        <taxon>Piroplasmida</taxon>
        <taxon>Babesiidae</taxon>
        <taxon>Babesia</taxon>
    </lineage>
</organism>
<comment type="caution">
    <text evidence="2">The sequence shown here is derived from an EMBL/GenBank/DDBJ whole genome shotgun (WGS) entry which is preliminary data.</text>
</comment>
<protein>
    <submittedName>
        <fullName evidence="2">MBL fold metallo-hydrolase</fullName>
    </submittedName>
</protein>
<feature type="region of interest" description="Disordered" evidence="1">
    <location>
        <begin position="202"/>
        <end position="226"/>
    </location>
</feature>
<feature type="region of interest" description="Disordered" evidence="1">
    <location>
        <begin position="407"/>
        <end position="446"/>
    </location>
</feature>
<feature type="compositionally biased region" description="Polar residues" evidence="1">
    <location>
        <begin position="212"/>
        <end position="222"/>
    </location>
</feature>
<gene>
    <name evidence="2" type="ORF">BcabD6B2_38280</name>
</gene>
<proteinExistence type="predicted"/>
<evidence type="ECO:0000313" key="2">
    <source>
        <dbReference type="EMBL" id="GIX64393.1"/>
    </source>
</evidence>
<feature type="compositionally biased region" description="Basic residues" evidence="1">
    <location>
        <begin position="413"/>
        <end position="427"/>
    </location>
</feature>
<dbReference type="Proteomes" id="UP001497744">
    <property type="component" value="Unassembled WGS sequence"/>
</dbReference>
<name>A0AAV4LW49_BABCB</name>
<feature type="region of interest" description="Disordered" evidence="1">
    <location>
        <begin position="34"/>
        <end position="56"/>
    </location>
</feature>
<dbReference type="RefSeq" id="XP_067716462.1">
    <property type="nucleotide sequence ID" value="XM_067860361.1"/>
</dbReference>
<sequence length="446" mass="49469">MAGVDLLYKPTGRSVFELRSNLANDLRQRSIAKRLDGKQKGGKRSGGAARAAVPPLRASELAPAPASDLVYSRIDESVSKTKSVLKGLKVPEVDVEDARREYIQKVGKDYSAVGLTSYILAQKDAKEFRERCFHILSWRPKAAQADGPYDTSDAPFFSNRSAGAGKPRTPDDVLLSSLGKNSFMVNYESGGYDFYSPARSRREEAASPSSPFATQAQWSDRGTSLFGDKGDSDHEYTIGPMTDEAETGVEGFSMKRGLGACGPRSDAAATSTPEKASVESQQKRLQVLEELLEEHKDIIPRDLDVKTLGYAEKRKLLRQLGFGDDYIANRLCDRYRLSQKRRNTKLTPLEAFSMYDRQDMNESMQVHKDLSVEFSRQRGLRDEGRVQKSQGETGVVIGVDPVVRPIESESTVPRRRARHGGARRRSRQLQGRRVARDVVTGSRGDA</sequence>
<dbReference type="EMBL" id="BPLF01000003">
    <property type="protein sequence ID" value="GIX64393.1"/>
    <property type="molecule type" value="Genomic_DNA"/>
</dbReference>
<evidence type="ECO:0000256" key="1">
    <source>
        <dbReference type="SAM" id="MobiDB-lite"/>
    </source>
</evidence>
<dbReference type="GeneID" id="94195874"/>
<accession>A0AAV4LW49</accession>
<evidence type="ECO:0000313" key="3">
    <source>
        <dbReference type="Proteomes" id="UP001497744"/>
    </source>
</evidence>
<reference evidence="2 3" key="1">
    <citation type="submission" date="2021-06" db="EMBL/GenBank/DDBJ databases">
        <title>Genome sequence of Babesia caballi.</title>
        <authorList>
            <person name="Yamagishi J."/>
            <person name="Kidaka T."/>
            <person name="Ochi A."/>
        </authorList>
    </citation>
    <scope>NUCLEOTIDE SEQUENCE [LARGE SCALE GENOMIC DNA]</scope>
    <source>
        <strain evidence="2">USDA-D6B2</strain>
    </source>
</reference>
<dbReference type="AlphaFoldDB" id="A0AAV4LW49"/>
<keyword evidence="3" id="KW-1185">Reference proteome</keyword>